<dbReference type="PANTHER" id="PTHR42085">
    <property type="entry name" value="F-BOX DOMAIN-CONTAINING PROTEIN"/>
    <property type="match status" value="1"/>
</dbReference>
<feature type="region of interest" description="Disordered" evidence="1">
    <location>
        <begin position="19"/>
        <end position="115"/>
    </location>
</feature>
<dbReference type="PANTHER" id="PTHR42085:SF2">
    <property type="entry name" value="F-BOX DOMAIN-CONTAINING PROTEIN"/>
    <property type="match status" value="1"/>
</dbReference>
<evidence type="ECO:0000259" key="2">
    <source>
        <dbReference type="Pfam" id="PF24864"/>
    </source>
</evidence>
<dbReference type="InterPro" id="IPR056632">
    <property type="entry name" value="DUF7730"/>
</dbReference>
<feature type="compositionally biased region" description="Basic and acidic residues" evidence="1">
    <location>
        <begin position="495"/>
        <end position="512"/>
    </location>
</feature>
<feature type="domain" description="DUF7730" evidence="2">
    <location>
        <begin position="213"/>
        <end position="363"/>
    </location>
</feature>
<evidence type="ECO:0000313" key="3">
    <source>
        <dbReference type="EMBL" id="RMY77102.1"/>
    </source>
</evidence>
<gene>
    <name evidence="3" type="ORF">D0863_01526</name>
</gene>
<dbReference type="EMBL" id="QWIP01000029">
    <property type="protein sequence ID" value="RMY77102.1"/>
    <property type="molecule type" value="Genomic_DNA"/>
</dbReference>
<organism evidence="3 4">
    <name type="scientific">Hortaea werneckii</name>
    <name type="common">Black yeast</name>
    <name type="synonym">Cladosporium werneckii</name>
    <dbReference type="NCBI Taxonomy" id="91943"/>
    <lineage>
        <taxon>Eukaryota</taxon>
        <taxon>Fungi</taxon>
        <taxon>Dikarya</taxon>
        <taxon>Ascomycota</taxon>
        <taxon>Pezizomycotina</taxon>
        <taxon>Dothideomycetes</taxon>
        <taxon>Dothideomycetidae</taxon>
        <taxon>Mycosphaerellales</taxon>
        <taxon>Teratosphaeriaceae</taxon>
        <taxon>Hortaea</taxon>
    </lineage>
</organism>
<comment type="caution">
    <text evidence="3">The sequence shown here is derived from an EMBL/GenBank/DDBJ whole genome shotgun (WGS) entry which is preliminary data.</text>
</comment>
<feature type="compositionally biased region" description="Polar residues" evidence="1">
    <location>
        <begin position="99"/>
        <end position="111"/>
    </location>
</feature>
<feature type="region of interest" description="Disordered" evidence="1">
    <location>
        <begin position="181"/>
        <end position="206"/>
    </location>
</feature>
<dbReference type="Proteomes" id="UP000269276">
    <property type="component" value="Unassembled WGS sequence"/>
</dbReference>
<dbReference type="AlphaFoldDB" id="A0A3M7EKP9"/>
<sequence length="536" mass="60845">MNPEHLLTEDRPLFEAELEGMIADAAASRAPSRTTPPEAPTVSNAIHRKRSNPVPWGSESESPALKRPRTNGQEQELPHRITDSARSEHGDLVHPSGASALNRSNDSPVQTTRHRLPSVHRLPPVLPHLEGHRLSNPTDATSWKAVHRPWDIQKDDREHDQLSKLRSREGLKDVNRYVPALGSSSHHGHAFAPNKLPSRSQERKHPTLRRLSFSELPPKIRDRIYKLLLTKDGPIQIDFTWLRPFINGHARIPAHAMTIRHEKSEYHIPVPFDRLVQDAALMQGDMKPYTAALENKVTKTHASRAPARGLAIPLLRVSKRLHEEAARVLYAHNTFSLPRSTTAWMLLESFLATIGEKNIAHLHKINIHVPMWHLGVQADFAEGAILNLVLPAVKMTVRSPPAHDRLLSAIKYVTEALSHAHDLQHLVLGLEYGRETDIWTERYHNTRSLICVSDAEEFAIRRKKGTELLHQLSETFPSRPKLRVFATSEMTTRQAKEGLRKRYHESRGRRPSMDGWLKRSCRSEVKPMDLPYLGVL</sequence>
<protein>
    <recommendedName>
        <fullName evidence="2">DUF7730 domain-containing protein</fullName>
    </recommendedName>
</protein>
<reference evidence="3 4" key="1">
    <citation type="journal article" date="2018" name="BMC Genomics">
        <title>Genomic evidence for intraspecific hybridization in a clonal and extremely halotolerant yeast.</title>
        <authorList>
            <person name="Gostincar C."/>
            <person name="Stajich J.E."/>
            <person name="Zupancic J."/>
            <person name="Zalar P."/>
            <person name="Gunde-Cimerman N."/>
        </authorList>
    </citation>
    <scope>NUCLEOTIDE SEQUENCE [LARGE SCALE GENOMIC DNA]</scope>
    <source>
        <strain evidence="3 4">EXF-2682</strain>
    </source>
</reference>
<dbReference type="OrthoDB" id="3648099at2759"/>
<dbReference type="Pfam" id="PF24864">
    <property type="entry name" value="DUF7730"/>
    <property type="match status" value="1"/>
</dbReference>
<dbReference type="InterPro" id="IPR038883">
    <property type="entry name" value="AN11006-like"/>
</dbReference>
<accession>A0A3M7EKP9</accession>
<evidence type="ECO:0000256" key="1">
    <source>
        <dbReference type="SAM" id="MobiDB-lite"/>
    </source>
</evidence>
<name>A0A3M7EKP9_HORWE</name>
<evidence type="ECO:0000313" key="4">
    <source>
        <dbReference type="Proteomes" id="UP000269276"/>
    </source>
</evidence>
<feature type="compositionally biased region" description="Basic and acidic residues" evidence="1">
    <location>
        <begin position="76"/>
        <end position="92"/>
    </location>
</feature>
<feature type="region of interest" description="Disordered" evidence="1">
    <location>
        <begin position="495"/>
        <end position="515"/>
    </location>
</feature>
<proteinExistence type="predicted"/>